<comment type="similarity">
    <text evidence="1 9">Belongs to the protein prenyltransferase subunit alpha family.</text>
</comment>
<accession>A0A9W8GEF0</accession>
<keyword evidence="6" id="KW-0677">Repeat</keyword>
<dbReference type="OrthoDB" id="1658at2759"/>
<gene>
    <name evidence="11" type="primary">BET4</name>
    <name evidence="11" type="ORF">IWW39_005500</name>
</gene>
<dbReference type="Pfam" id="PF01239">
    <property type="entry name" value="PPTA"/>
    <property type="match status" value="5"/>
</dbReference>
<dbReference type="GO" id="GO:0097354">
    <property type="term" value="P:prenylation"/>
    <property type="evidence" value="ECO:0007669"/>
    <property type="project" value="UniProtKB-UniRule"/>
</dbReference>
<dbReference type="PANTHER" id="PTHR11129:SF2">
    <property type="entry name" value="GERANYLGERANYL TRANSFERASE TYPE-2 SUBUNIT ALPHA"/>
    <property type="match status" value="1"/>
</dbReference>
<evidence type="ECO:0000256" key="10">
    <source>
        <dbReference type="SAM" id="MobiDB-lite"/>
    </source>
</evidence>
<comment type="catalytic activity">
    <reaction evidence="8 9">
        <text>geranylgeranyl diphosphate + L-cysteinyl-[protein] = S-geranylgeranyl-L-cysteinyl-[protein] + diphosphate</text>
        <dbReference type="Rhea" id="RHEA:21240"/>
        <dbReference type="Rhea" id="RHEA-COMP:10131"/>
        <dbReference type="Rhea" id="RHEA-COMP:11537"/>
        <dbReference type="ChEBI" id="CHEBI:29950"/>
        <dbReference type="ChEBI" id="CHEBI:33019"/>
        <dbReference type="ChEBI" id="CHEBI:57533"/>
        <dbReference type="ChEBI" id="CHEBI:86021"/>
        <dbReference type="EC" id="2.5.1.60"/>
    </reaction>
</comment>
<protein>
    <recommendedName>
        <fullName evidence="3 9">Geranylgeranyl transferase type-2 subunit alpha</fullName>
        <ecNumber evidence="2 9">2.5.1.60</ecNumber>
    </recommendedName>
    <alternativeName>
        <fullName evidence="7 9">Geranylgeranyl transferase type II subunit alpha</fullName>
    </alternativeName>
</protein>
<evidence type="ECO:0000256" key="1">
    <source>
        <dbReference type="ARBA" id="ARBA00006734"/>
    </source>
</evidence>
<keyword evidence="4 9" id="KW-0637">Prenyltransferase</keyword>
<name>A0A9W8GEF0_9FUNG</name>
<evidence type="ECO:0000256" key="3">
    <source>
        <dbReference type="ARBA" id="ARBA00014772"/>
    </source>
</evidence>
<dbReference type="Proteomes" id="UP001151516">
    <property type="component" value="Unassembled WGS sequence"/>
</dbReference>
<evidence type="ECO:0000256" key="9">
    <source>
        <dbReference type="RuleBase" id="RU367120"/>
    </source>
</evidence>
<reference evidence="11" key="1">
    <citation type="submission" date="2022-07" db="EMBL/GenBank/DDBJ databases">
        <title>Phylogenomic reconstructions and comparative analyses of Kickxellomycotina fungi.</title>
        <authorList>
            <person name="Reynolds N.K."/>
            <person name="Stajich J.E."/>
            <person name="Barry K."/>
            <person name="Grigoriev I.V."/>
            <person name="Crous P."/>
            <person name="Smith M.E."/>
        </authorList>
    </citation>
    <scope>NUCLEOTIDE SEQUENCE</scope>
    <source>
        <strain evidence="11">CBS 109367</strain>
    </source>
</reference>
<evidence type="ECO:0000256" key="8">
    <source>
        <dbReference type="ARBA" id="ARBA00047658"/>
    </source>
</evidence>
<dbReference type="SUPFAM" id="SSF48439">
    <property type="entry name" value="Protein prenylyltransferase"/>
    <property type="match status" value="1"/>
</dbReference>
<sequence>MHGHRRQALREPSVDEKEQNRQRVEKYCTLNTSVMNLRAQSVFTAPALDLTKRLLELNTELHTVWNYRRTILTHLDTWQDPTERQRVLESELDFLFDIIKKNIKSYWMWNHRVWTLNSMPQADWQRELALVARLLELDARNFHGWDYRRFVVSHMDDMDVAEFAFTTEQINRDCANHSAWHNRSKLLPGVLAKSGNVAEMLVTEQSLVLNAIYTDPDDQNAWLYHEWLVSIQTSDEDRLRMLRDKVAAIRELLELEDGDDAGSKRPLIELVDALAAIDKLEAVAEEERRECLDTLHRLKSIDGGHAGRYTDMLQMLGKRWELVK</sequence>
<evidence type="ECO:0000256" key="7">
    <source>
        <dbReference type="ARBA" id="ARBA00031267"/>
    </source>
</evidence>
<dbReference type="EMBL" id="JANBTX010000288">
    <property type="protein sequence ID" value="KAJ2683452.1"/>
    <property type="molecule type" value="Genomic_DNA"/>
</dbReference>
<organism evidence="11 12">
    <name type="scientific">Coemansia spiralis</name>
    <dbReference type="NCBI Taxonomy" id="417178"/>
    <lineage>
        <taxon>Eukaryota</taxon>
        <taxon>Fungi</taxon>
        <taxon>Fungi incertae sedis</taxon>
        <taxon>Zoopagomycota</taxon>
        <taxon>Kickxellomycotina</taxon>
        <taxon>Kickxellomycetes</taxon>
        <taxon>Kickxellales</taxon>
        <taxon>Kickxellaceae</taxon>
        <taxon>Coemansia</taxon>
    </lineage>
</organism>
<dbReference type="EC" id="2.5.1.60" evidence="2 9"/>
<feature type="compositionally biased region" description="Basic and acidic residues" evidence="10">
    <location>
        <begin position="8"/>
        <end position="22"/>
    </location>
</feature>
<dbReference type="AlphaFoldDB" id="A0A9W8GEF0"/>
<dbReference type="PANTHER" id="PTHR11129">
    <property type="entry name" value="PROTEIN FARNESYLTRANSFERASE ALPHA SUBUNIT/RAB GERANYLGERANYL TRANSFERASE ALPHA SUBUNIT"/>
    <property type="match status" value="1"/>
</dbReference>
<keyword evidence="12" id="KW-1185">Reference proteome</keyword>
<dbReference type="InterPro" id="IPR002088">
    <property type="entry name" value="Prenyl_trans_a"/>
</dbReference>
<evidence type="ECO:0000313" key="12">
    <source>
        <dbReference type="Proteomes" id="UP001151516"/>
    </source>
</evidence>
<dbReference type="FunFam" id="1.25.40.120:FF:000035">
    <property type="entry name" value="Geranylgeranyl transferase type-2 subunit alpha"/>
    <property type="match status" value="1"/>
</dbReference>
<dbReference type="GO" id="GO:0004663">
    <property type="term" value="F:Rab geranylgeranyltransferase activity"/>
    <property type="evidence" value="ECO:0007669"/>
    <property type="project" value="UniProtKB-UniRule"/>
</dbReference>
<evidence type="ECO:0000256" key="5">
    <source>
        <dbReference type="ARBA" id="ARBA00022679"/>
    </source>
</evidence>
<dbReference type="PROSITE" id="PS51147">
    <property type="entry name" value="PFTA"/>
    <property type="match status" value="3"/>
</dbReference>
<evidence type="ECO:0000256" key="6">
    <source>
        <dbReference type="ARBA" id="ARBA00022737"/>
    </source>
</evidence>
<comment type="function">
    <text evidence="9">Catalyzes the transfer of a geranyl-geranyl moiety from geranyl-geranyl pyrophosphate to cysteines occuring in specific C-terminal amino acid sequences.</text>
</comment>
<evidence type="ECO:0000256" key="2">
    <source>
        <dbReference type="ARBA" id="ARBA00012656"/>
    </source>
</evidence>
<dbReference type="GO" id="GO:0005968">
    <property type="term" value="C:Rab-protein geranylgeranyltransferase complex"/>
    <property type="evidence" value="ECO:0007669"/>
    <property type="project" value="TreeGrafter"/>
</dbReference>
<dbReference type="Gene3D" id="1.25.40.120">
    <property type="entry name" value="Protein prenylyltransferase"/>
    <property type="match status" value="1"/>
</dbReference>
<keyword evidence="5 9" id="KW-0808">Transferase</keyword>
<evidence type="ECO:0000313" key="11">
    <source>
        <dbReference type="EMBL" id="KAJ2683452.1"/>
    </source>
</evidence>
<evidence type="ECO:0000256" key="4">
    <source>
        <dbReference type="ARBA" id="ARBA00022602"/>
    </source>
</evidence>
<feature type="region of interest" description="Disordered" evidence="10">
    <location>
        <begin position="1"/>
        <end position="22"/>
    </location>
</feature>
<comment type="caution">
    <text evidence="11">The sequence shown here is derived from an EMBL/GenBank/DDBJ whole genome shotgun (WGS) entry which is preliminary data.</text>
</comment>
<proteinExistence type="inferred from homology"/>